<feature type="transmembrane region" description="Helical" evidence="1">
    <location>
        <begin position="7"/>
        <end position="24"/>
    </location>
</feature>
<evidence type="ECO:0000313" key="3">
    <source>
        <dbReference type="Proteomes" id="UP000009168"/>
    </source>
</evidence>
<dbReference type="GeneID" id="24439169"/>
<dbReference type="RefSeq" id="XP_012655419.1">
    <property type="nucleotide sequence ID" value="XM_012799965.1"/>
</dbReference>
<keyword evidence="1" id="KW-1133">Transmembrane helix</keyword>
<evidence type="ECO:0000313" key="2">
    <source>
        <dbReference type="EMBL" id="EWS72044.1"/>
    </source>
</evidence>
<dbReference type="KEGG" id="tet:TTHERM_000473371"/>
<reference evidence="2" key="1">
    <citation type="submission" date="2008-09" db="EMBL/GenBank/DDBJ databases">
        <authorList>
            <person name="Eisen J.A."/>
            <person name="Wu M."/>
            <person name="Wu D."/>
            <person name="Nierman W.C."/>
            <person name="Orias E."/>
            <person name="Delcher A.L."/>
            <person name="Salzberg S.L."/>
        </authorList>
    </citation>
    <scope>NUCLEOTIDE SEQUENCE</scope>
    <source>
        <strain evidence="2">SB210</strain>
    </source>
</reference>
<dbReference type="EMBL" id="GG662472">
    <property type="protein sequence ID" value="EWS72044.1"/>
    <property type="molecule type" value="Genomic_DNA"/>
</dbReference>
<proteinExistence type="predicted"/>
<gene>
    <name evidence="2" type="ORF">TTHERM_000473371</name>
</gene>
<keyword evidence="1 2" id="KW-0812">Transmembrane</keyword>
<feature type="transmembrane region" description="Helical" evidence="1">
    <location>
        <begin position="67"/>
        <end position="87"/>
    </location>
</feature>
<dbReference type="Proteomes" id="UP000009168">
    <property type="component" value="Unassembled WGS sequence"/>
</dbReference>
<dbReference type="InParanoid" id="W7XGK0"/>
<name>W7XGK0_TETTS</name>
<organism evidence="2 3">
    <name type="scientific">Tetrahymena thermophila (strain SB210)</name>
    <dbReference type="NCBI Taxonomy" id="312017"/>
    <lineage>
        <taxon>Eukaryota</taxon>
        <taxon>Sar</taxon>
        <taxon>Alveolata</taxon>
        <taxon>Ciliophora</taxon>
        <taxon>Intramacronucleata</taxon>
        <taxon>Oligohymenophorea</taxon>
        <taxon>Hymenostomatida</taxon>
        <taxon>Tetrahymenina</taxon>
        <taxon>Tetrahymenidae</taxon>
        <taxon>Tetrahymena</taxon>
    </lineage>
</organism>
<protein>
    <submittedName>
        <fullName evidence="2">Transmembrane protein, putative</fullName>
    </submittedName>
</protein>
<feature type="transmembrane region" description="Helical" evidence="1">
    <location>
        <begin position="36"/>
        <end position="55"/>
    </location>
</feature>
<sequence>MNWRNIIKYTIFVAQIINITTGFLTEDIFKHFNSQYIVIISYVVYEISLICTIDQKKAKKSTFYSQLVFNVIYILMIFVMVILMYESQVYKELLIFIPISIGFHMTLVDLYFHDYWHILKKKQNEENLRQIQINV</sequence>
<feature type="transmembrane region" description="Helical" evidence="1">
    <location>
        <begin position="93"/>
        <end position="112"/>
    </location>
</feature>
<keyword evidence="3" id="KW-1185">Reference proteome</keyword>
<reference evidence="2" key="2">
    <citation type="submission" date="2014-02" db="EMBL/GenBank/DDBJ databases">
        <title>Annotation update of Tetrahymena thermophila SB210.</title>
        <authorList>
            <person name="Bidwell S."/>
            <person name="Michalis H.M."/>
            <person name="Zafar N."/>
            <person name="Joardar V."/>
            <person name="Miao W."/>
            <person name="Russ C."/>
            <person name="Eisen J."/>
            <person name="Wu M."/>
            <person name="Wu D."/>
            <person name="Nierman W."/>
            <person name="Orias E."/>
            <person name="Delcher A."/>
            <person name="Salzberg S."/>
            <person name="Coyne R."/>
        </authorList>
    </citation>
    <scope>NUCLEOTIDE SEQUENCE</scope>
    <source>
        <strain evidence="2">SB210</strain>
    </source>
</reference>
<accession>W7XGK0</accession>
<evidence type="ECO:0000256" key="1">
    <source>
        <dbReference type="SAM" id="Phobius"/>
    </source>
</evidence>
<dbReference type="AlphaFoldDB" id="W7XGK0"/>
<keyword evidence="1" id="KW-0472">Membrane</keyword>